<dbReference type="OrthoDB" id="7740537at2"/>
<accession>A0A0P1ES45</accession>
<proteinExistence type="predicted"/>
<dbReference type="AlphaFoldDB" id="A0A0P1ES45"/>
<keyword evidence="1" id="KW-0812">Transmembrane</keyword>
<feature type="transmembrane region" description="Helical" evidence="1">
    <location>
        <begin position="220"/>
        <end position="240"/>
    </location>
</feature>
<organism evidence="2 3">
    <name type="scientific">Shimia marina</name>
    <dbReference type="NCBI Taxonomy" id="321267"/>
    <lineage>
        <taxon>Bacteria</taxon>
        <taxon>Pseudomonadati</taxon>
        <taxon>Pseudomonadota</taxon>
        <taxon>Alphaproteobacteria</taxon>
        <taxon>Rhodobacterales</taxon>
        <taxon>Roseobacteraceae</taxon>
    </lineage>
</organism>
<keyword evidence="3" id="KW-1185">Reference proteome</keyword>
<evidence type="ECO:0000256" key="1">
    <source>
        <dbReference type="SAM" id="Phobius"/>
    </source>
</evidence>
<evidence type="ECO:0000313" key="3">
    <source>
        <dbReference type="Proteomes" id="UP000054823"/>
    </source>
</evidence>
<evidence type="ECO:0000313" key="2">
    <source>
        <dbReference type="EMBL" id="CUH53337.1"/>
    </source>
</evidence>
<feature type="transmembrane region" description="Helical" evidence="1">
    <location>
        <begin position="42"/>
        <end position="61"/>
    </location>
</feature>
<gene>
    <name evidence="2" type="ORF">SHM7688_02791</name>
</gene>
<dbReference type="RefSeq" id="WP_058240506.1">
    <property type="nucleotide sequence ID" value="NZ_CYPW01000027.1"/>
</dbReference>
<sequence>MVDFINLYQLPLILLCFAIGSIGALLLFKFAHRSKAWEVADVIWVALGGLGAVVAIAVGIYQDDSTALNRQVTVAYTASRAFDADAARFRLRYCVGSKDADLIKLCEKVEYLSASSAGNTALPLFVSVTERTAPLEGFTLLFGRARERAAMEKAAAELEAAEFLAFDTRDVPTVMALEHLEPTRPEIAADYRVLALTYDALIAEIESLRRAWDVLQSGRALLILQSIAVCLVAFAAPFRLGRTIDGLV</sequence>
<keyword evidence="1" id="KW-1133">Transmembrane helix</keyword>
<dbReference type="STRING" id="321267.SHM7688_02791"/>
<name>A0A0P1ES45_9RHOB</name>
<dbReference type="Proteomes" id="UP000054823">
    <property type="component" value="Unassembled WGS sequence"/>
</dbReference>
<protein>
    <submittedName>
        <fullName evidence="2">Uncharacterized protein</fullName>
    </submittedName>
</protein>
<keyword evidence="1" id="KW-0472">Membrane</keyword>
<feature type="transmembrane region" description="Helical" evidence="1">
    <location>
        <begin position="12"/>
        <end position="30"/>
    </location>
</feature>
<reference evidence="2 3" key="1">
    <citation type="submission" date="2015-09" db="EMBL/GenBank/DDBJ databases">
        <authorList>
            <consortium name="Swine Surveillance"/>
        </authorList>
    </citation>
    <scope>NUCLEOTIDE SEQUENCE [LARGE SCALE GENOMIC DNA]</scope>
    <source>
        <strain evidence="2 3">CECT 7688</strain>
    </source>
</reference>
<dbReference type="EMBL" id="CYPW01000027">
    <property type="protein sequence ID" value="CUH53337.1"/>
    <property type="molecule type" value="Genomic_DNA"/>
</dbReference>